<protein>
    <recommendedName>
        <fullName evidence="3">DUF7851 domain-containing protein</fullName>
    </recommendedName>
</protein>
<dbReference type="PANTHER" id="PTHR36375:SF1">
    <property type="entry name" value="OS05G0459300 PROTEIN"/>
    <property type="match status" value="1"/>
</dbReference>
<evidence type="ECO:0000313" key="4">
    <source>
        <dbReference type="EMBL" id="KAJ8498241.1"/>
    </source>
</evidence>
<reference evidence="4 5" key="1">
    <citation type="submission" date="2022-12" db="EMBL/GenBank/DDBJ databases">
        <title>Chromosome-scale assembly of the Ensete ventricosum genome.</title>
        <authorList>
            <person name="Dussert Y."/>
            <person name="Stocks J."/>
            <person name="Wendawek A."/>
            <person name="Woldeyes F."/>
            <person name="Nichols R.A."/>
            <person name="Borrell J.S."/>
        </authorList>
    </citation>
    <scope>NUCLEOTIDE SEQUENCE [LARGE SCALE GENOMIC DNA]</scope>
    <source>
        <strain evidence="5">cv. Maze</strain>
        <tissue evidence="4">Seeds</tissue>
    </source>
</reference>
<dbReference type="PANTHER" id="PTHR36375">
    <property type="entry name" value="OS05G0459300 PROTEIN"/>
    <property type="match status" value="1"/>
</dbReference>
<accession>A0AAV8R7E3</accession>
<gene>
    <name evidence="4" type="ORF">OPV22_008793</name>
</gene>
<dbReference type="InterPro" id="IPR057173">
    <property type="entry name" value="DUF7851"/>
</dbReference>
<feature type="region of interest" description="Disordered" evidence="1">
    <location>
        <begin position="1"/>
        <end position="33"/>
    </location>
</feature>
<dbReference type="Proteomes" id="UP001222027">
    <property type="component" value="Unassembled WGS sequence"/>
</dbReference>
<name>A0AAV8R7E3_ENSVE</name>
<evidence type="ECO:0000256" key="1">
    <source>
        <dbReference type="SAM" id="MobiDB-lite"/>
    </source>
</evidence>
<keyword evidence="2" id="KW-0472">Membrane</keyword>
<organism evidence="4 5">
    <name type="scientific">Ensete ventricosum</name>
    <name type="common">Abyssinian banana</name>
    <name type="synonym">Musa ensete</name>
    <dbReference type="NCBI Taxonomy" id="4639"/>
    <lineage>
        <taxon>Eukaryota</taxon>
        <taxon>Viridiplantae</taxon>
        <taxon>Streptophyta</taxon>
        <taxon>Embryophyta</taxon>
        <taxon>Tracheophyta</taxon>
        <taxon>Spermatophyta</taxon>
        <taxon>Magnoliopsida</taxon>
        <taxon>Liliopsida</taxon>
        <taxon>Zingiberales</taxon>
        <taxon>Musaceae</taxon>
        <taxon>Ensete</taxon>
    </lineage>
</organism>
<keyword evidence="5" id="KW-1185">Reference proteome</keyword>
<evidence type="ECO:0000256" key="2">
    <source>
        <dbReference type="SAM" id="Phobius"/>
    </source>
</evidence>
<comment type="caution">
    <text evidence="4">The sequence shown here is derived from an EMBL/GenBank/DDBJ whole genome shotgun (WGS) entry which is preliminary data.</text>
</comment>
<dbReference type="EMBL" id="JAQQAF010000003">
    <property type="protein sequence ID" value="KAJ8498241.1"/>
    <property type="molecule type" value="Genomic_DNA"/>
</dbReference>
<dbReference type="AlphaFoldDB" id="A0AAV8R7E3"/>
<dbReference type="Pfam" id="PF25236">
    <property type="entry name" value="DUF7851"/>
    <property type="match status" value="1"/>
</dbReference>
<keyword evidence="2" id="KW-0812">Transmembrane</keyword>
<feature type="transmembrane region" description="Helical" evidence="2">
    <location>
        <begin position="223"/>
        <end position="243"/>
    </location>
</feature>
<evidence type="ECO:0000259" key="3">
    <source>
        <dbReference type="Pfam" id="PF25236"/>
    </source>
</evidence>
<sequence>MEELEEEEKKRKNQRNPNPQHQPPNPKSNTDLCFKPSRDVKGIRFGGQAVVKTFAVRRASPLELLRLLNAPPRELNQRRSPPFPSTATYVPTNFTVLAQRAWRTLTLGLGAHKSKLVVFVFESEAMKSAVDRLWPAVIPLGNVNKQLVRGLAGCELARFKTFYVFTVRRAGVGGFGCCVDDLRRILEAIAALKDFVDLTTVLAWPTHRRITSADAVAMATRGIWFSGMIHILIACIMDLNIYVQFMDTL</sequence>
<keyword evidence="2" id="KW-1133">Transmembrane helix</keyword>
<evidence type="ECO:0000313" key="5">
    <source>
        <dbReference type="Proteomes" id="UP001222027"/>
    </source>
</evidence>
<proteinExistence type="predicted"/>
<feature type="domain" description="DUF7851" evidence="3">
    <location>
        <begin position="29"/>
        <end position="211"/>
    </location>
</feature>